<sequence>MLTELSACPASALPVAELNAHLRLGRGFSDDGAETPLLETILRAAMAAVEAGTGLSLLARSFLWAPERWPGGASVDLPIAPVGAVTQITYTNRVGGEIPLAQDRWRLAPDWRRPRLLATDRPFPSTPQGGTVMVHLTAGFGDDWESVPADLAQAVLIQAAKFYEYRTGEAKGPPADISVLLGPWRQVRLGGRRL</sequence>
<name>A0ABU3DIQ8_9RHOB</name>
<dbReference type="RefSeq" id="WP_311692327.1">
    <property type="nucleotide sequence ID" value="NZ_JAVRHL010000003.1"/>
</dbReference>
<protein>
    <recommendedName>
        <fullName evidence="3">PhiE125 gp8 family phage protein</fullName>
    </recommendedName>
</protein>
<proteinExistence type="predicted"/>
<dbReference type="NCBIfam" id="TIGR02215">
    <property type="entry name" value="phage_chp_gp8"/>
    <property type="match status" value="1"/>
</dbReference>
<dbReference type="EMBL" id="JAVRHL010000003">
    <property type="protein sequence ID" value="MDT0683614.1"/>
    <property type="molecule type" value="Genomic_DNA"/>
</dbReference>
<accession>A0ABU3DIQ8</accession>
<keyword evidence="2" id="KW-1185">Reference proteome</keyword>
<organism evidence="1 2">
    <name type="scientific">Tropicimonas omnivorans</name>
    <dbReference type="NCBI Taxonomy" id="3075590"/>
    <lineage>
        <taxon>Bacteria</taxon>
        <taxon>Pseudomonadati</taxon>
        <taxon>Pseudomonadota</taxon>
        <taxon>Alphaproteobacteria</taxon>
        <taxon>Rhodobacterales</taxon>
        <taxon>Roseobacteraceae</taxon>
        <taxon>Tropicimonas</taxon>
    </lineage>
</organism>
<dbReference type="Gene3D" id="1.10.3230.30">
    <property type="entry name" value="Phage gp6-like head-tail connector protein"/>
    <property type="match status" value="1"/>
</dbReference>
<evidence type="ECO:0000313" key="2">
    <source>
        <dbReference type="Proteomes" id="UP001265259"/>
    </source>
</evidence>
<reference evidence="1 2" key="1">
    <citation type="submission" date="2023-09" db="EMBL/GenBank/DDBJ databases">
        <authorList>
            <person name="Rey-Velasco X."/>
        </authorList>
    </citation>
    <scope>NUCLEOTIDE SEQUENCE [LARGE SCALE GENOMIC DNA]</scope>
    <source>
        <strain evidence="1 2">F158</strain>
    </source>
</reference>
<evidence type="ECO:0000313" key="1">
    <source>
        <dbReference type="EMBL" id="MDT0683614.1"/>
    </source>
</evidence>
<comment type="caution">
    <text evidence="1">The sequence shown here is derived from an EMBL/GenBank/DDBJ whole genome shotgun (WGS) entry which is preliminary data.</text>
</comment>
<evidence type="ECO:0008006" key="3">
    <source>
        <dbReference type="Google" id="ProtNLM"/>
    </source>
</evidence>
<dbReference type="InterPro" id="IPR011738">
    <property type="entry name" value="Phage_CHP"/>
</dbReference>
<dbReference type="Proteomes" id="UP001265259">
    <property type="component" value="Unassembled WGS sequence"/>
</dbReference>
<dbReference type="CDD" id="cd08054">
    <property type="entry name" value="gp6"/>
    <property type="match status" value="1"/>
</dbReference>
<gene>
    <name evidence="1" type="ORF">RM543_13040</name>
</gene>